<dbReference type="OrthoDB" id="2443381at2759"/>
<accession>A0A9P6RF68</accession>
<sequence>MKSFQVYLAEDNHNHLEFGKQYACFAAYLGRQRQNGDASALEYVLEFPRLKREYDEYLRNVTVGMGRTSASTIVNDSIESYTSETITQIKNAEAITGEKHPNDGTDTNRAAKVARNELSSGRGLKLQDLIPPGYSLSDDKRLLDTNLPSSDPQDPDYYSELDLYESTTRVYDWNHLEGDGRHDSKVDIAWIQNNVEIGRDLMDFRDRVIQNNGGLEEPHEKLAVNFVFLVEGDHQIRGLHTEVEDETWAALCDATKDPVKPLPKSTLEEVHWWAHFLARESPESFRTHLRGSPPNDPTLHSVLNLMVSSGQLWSDQPCNEDTYLKARLGPFLETYLGNIAFTTGGWTQIQQDTRNADYDLLVPDYSTITLAGRRELSVVLLEGKVASNRTFQIWDDRTKLGQEMKLALDSILKLLPGEDVSVVGILVKGFCTPIVSNPLVEFFTMRICSEGTYILRRFAVSYIAADPLNMLPVATLMEAFGHAQSIVNKTVSAIRRVKVRPTTFKLTYNPICIQ</sequence>
<comment type="caution">
    <text evidence="1">The sequence shown here is derived from an EMBL/GenBank/DDBJ whole genome shotgun (WGS) entry which is preliminary data.</text>
</comment>
<keyword evidence="2" id="KW-1185">Reference proteome</keyword>
<dbReference type="AlphaFoldDB" id="A0A9P6RF68"/>
<organism evidence="1 2">
    <name type="scientific">Dissophora globulifera</name>
    <dbReference type="NCBI Taxonomy" id="979702"/>
    <lineage>
        <taxon>Eukaryota</taxon>
        <taxon>Fungi</taxon>
        <taxon>Fungi incertae sedis</taxon>
        <taxon>Mucoromycota</taxon>
        <taxon>Mortierellomycotina</taxon>
        <taxon>Mortierellomycetes</taxon>
        <taxon>Mortierellales</taxon>
        <taxon>Mortierellaceae</taxon>
        <taxon>Dissophora</taxon>
    </lineage>
</organism>
<gene>
    <name evidence="1" type="ORF">BGZ99_005391</name>
</gene>
<proteinExistence type="predicted"/>
<dbReference type="EMBL" id="JAAAIP010000348">
    <property type="protein sequence ID" value="KAG0318875.1"/>
    <property type="molecule type" value="Genomic_DNA"/>
</dbReference>
<dbReference type="Proteomes" id="UP000738325">
    <property type="component" value="Unassembled WGS sequence"/>
</dbReference>
<protein>
    <submittedName>
        <fullName evidence="1">Uncharacterized protein</fullName>
    </submittedName>
</protein>
<name>A0A9P6RF68_9FUNG</name>
<reference evidence="1" key="1">
    <citation type="journal article" date="2020" name="Fungal Divers.">
        <title>Resolving the Mortierellaceae phylogeny through synthesis of multi-gene phylogenetics and phylogenomics.</title>
        <authorList>
            <person name="Vandepol N."/>
            <person name="Liber J."/>
            <person name="Desiro A."/>
            <person name="Na H."/>
            <person name="Kennedy M."/>
            <person name="Barry K."/>
            <person name="Grigoriev I.V."/>
            <person name="Miller A.N."/>
            <person name="O'Donnell K."/>
            <person name="Stajich J.E."/>
            <person name="Bonito G."/>
        </authorList>
    </citation>
    <scope>NUCLEOTIDE SEQUENCE</scope>
    <source>
        <strain evidence="1">REB-010B</strain>
    </source>
</reference>
<evidence type="ECO:0000313" key="1">
    <source>
        <dbReference type="EMBL" id="KAG0318875.1"/>
    </source>
</evidence>
<evidence type="ECO:0000313" key="2">
    <source>
        <dbReference type="Proteomes" id="UP000738325"/>
    </source>
</evidence>